<protein>
    <submittedName>
        <fullName evidence="1">Uncharacterized protein</fullName>
    </submittedName>
</protein>
<dbReference type="EMBL" id="BAAAYK010000038">
    <property type="protein sequence ID" value="GAA3363180.1"/>
    <property type="molecule type" value="Genomic_DNA"/>
</dbReference>
<keyword evidence="2" id="KW-1185">Reference proteome</keyword>
<sequence length="73" mass="7994">MTQITSGKFWPNAGGREIGWLIARQGHNRVNIAGMGLERGVTSALARTRVGPCSVPVNISNEWREPISGRIQH</sequence>
<evidence type="ECO:0000313" key="2">
    <source>
        <dbReference type="Proteomes" id="UP001500483"/>
    </source>
</evidence>
<comment type="caution">
    <text evidence="1">The sequence shown here is derived from an EMBL/GenBank/DDBJ whole genome shotgun (WGS) entry which is preliminary data.</text>
</comment>
<organism evidence="1 2">
    <name type="scientific">Saccharopolyspora gregorii</name>
    <dbReference type="NCBI Taxonomy" id="33914"/>
    <lineage>
        <taxon>Bacteria</taxon>
        <taxon>Bacillati</taxon>
        <taxon>Actinomycetota</taxon>
        <taxon>Actinomycetes</taxon>
        <taxon>Pseudonocardiales</taxon>
        <taxon>Pseudonocardiaceae</taxon>
        <taxon>Saccharopolyspora</taxon>
    </lineage>
</organism>
<proteinExistence type="predicted"/>
<evidence type="ECO:0000313" key="1">
    <source>
        <dbReference type="EMBL" id="GAA3363180.1"/>
    </source>
</evidence>
<name>A0ABP6RY41_9PSEU</name>
<dbReference type="Proteomes" id="UP001500483">
    <property type="component" value="Unassembled WGS sequence"/>
</dbReference>
<accession>A0ABP6RY41</accession>
<gene>
    <name evidence="1" type="ORF">GCM10020366_54050</name>
</gene>
<reference evidence="2" key="1">
    <citation type="journal article" date="2019" name="Int. J. Syst. Evol. Microbiol.">
        <title>The Global Catalogue of Microorganisms (GCM) 10K type strain sequencing project: providing services to taxonomists for standard genome sequencing and annotation.</title>
        <authorList>
            <consortium name="The Broad Institute Genomics Platform"/>
            <consortium name="The Broad Institute Genome Sequencing Center for Infectious Disease"/>
            <person name="Wu L."/>
            <person name="Ma J."/>
        </authorList>
    </citation>
    <scope>NUCLEOTIDE SEQUENCE [LARGE SCALE GENOMIC DNA]</scope>
    <source>
        <strain evidence="2">JCM 9687</strain>
    </source>
</reference>